<dbReference type="InterPro" id="IPR010916">
    <property type="entry name" value="TonB_box_CS"/>
</dbReference>
<dbReference type="EMBL" id="JAWSTH010000027">
    <property type="protein sequence ID" value="MDW5595124.1"/>
    <property type="molecule type" value="Genomic_DNA"/>
</dbReference>
<keyword evidence="2" id="KW-1185">Reference proteome</keyword>
<comment type="caution">
    <text evidence="1">The sequence shown here is derived from an EMBL/GenBank/DDBJ whole genome shotgun (WGS) entry which is preliminary data.</text>
</comment>
<dbReference type="RefSeq" id="WP_318597460.1">
    <property type="nucleotide sequence ID" value="NZ_JAWSTH010000027.1"/>
</dbReference>
<evidence type="ECO:0000313" key="2">
    <source>
        <dbReference type="Proteomes" id="UP001284601"/>
    </source>
</evidence>
<protein>
    <recommendedName>
        <fullName evidence="3">Ig-like domain-containing protein</fullName>
    </recommendedName>
</protein>
<proteinExistence type="predicted"/>
<name>A0ABU4HQU5_9ACTN</name>
<organism evidence="1 2">
    <name type="scientific">Conexibacter stalactiti</name>
    <dbReference type="NCBI Taxonomy" id="1940611"/>
    <lineage>
        <taxon>Bacteria</taxon>
        <taxon>Bacillati</taxon>
        <taxon>Actinomycetota</taxon>
        <taxon>Thermoleophilia</taxon>
        <taxon>Solirubrobacterales</taxon>
        <taxon>Conexibacteraceae</taxon>
        <taxon>Conexibacter</taxon>
    </lineage>
</organism>
<gene>
    <name evidence="1" type="ORF">R7226_12300</name>
</gene>
<dbReference type="Proteomes" id="UP001284601">
    <property type="component" value="Unassembled WGS sequence"/>
</dbReference>
<evidence type="ECO:0000313" key="1">
    <source>
        <dbReference type="EMBL" id="MDW5595124.1"/>
    </source>
</evidence>
<dbReference type="PROSITE" id="PS00430">
    <property type="entry name" value="TONB_DEPENDENT_REC_1"/>
    <property type="match status" value="1"/>
</dbReference>
<accession>A0ABU4HQU5</accession>
<evidence type="ECO:0008006" key="3">
    <source>
        <dbReference type="Google" id="ProtNLM"/>
    </source>
</evidence>
<reference evidence="2" key="1">
    <citation type="submission" date="2023-07" db="EMBL/GenBank/DDBJ databases">
        <title>Conexibacter stalactiti sp. nov., isolated from stalactites in a lava cave and emended description of the genus Conexibacter.</title>
        <authorList>
            <person name="Lee S.D."/>
        </authorList>
    </citation>
    <scope>NUCLEOTIDE SEQUENCE [LARGE SCALE GENOMIC DNA]</scope>
    <source>
        <strain evidence="2">KCTC 39840</strain>
    </source>
</reference>
<sequence>MSKPKGSSAMLKLAPLALQPATVQPLRLQPATPTLLTDTPGRYTVALKVVEGSTASLVDTVTVTATLDTPLVPIDTAATVAGRRGVAIG</sequence>